<evidence type="ECO:0000313" key="1">
    <source>
        <dbReference type="EMBL" id="PXF60740.1"/>
    </source>
</evidence>
<name>A0AC61L302_9EURY</name>
<accession>A0AC61L302</accession>
<evidence type="ECO:0000313" key="2">
    <source>
        <dbReference type="Proteomes" id="UP000248329"/>
    </source>
</evidence>
<keyword evidence="1" id="KW-0647">Proteasome</keyword>
<reference evidence="1" key="1">
    <citation type="submission" date="2018-01" db="EMBL/GenBank/DDBJ databases">
        <authorList>
            <person name="Krukenberg V."/>
        </authorList>
    </citation>
    <scope>NUCLEOTIDE SEQUENCE</scope>
    <source>
        <strain evidence="1">E20ANME2</strain>
    </source>
</reference>
<comment type="caution">
    <text evidence="1">The sequence shown here is derived from an EMBL/GenBank/DDBJ whole genome shotgun (WGS) entry which is preliminary data.</text>
</comment>
<gene>
    <name evidence="1" type="ORF">C4B59_07890</name>
</gene>
<dbReference type="Proteomes" id="UP000248329">
    <property type="component" value="Unassembled WGS sequence"/>
</dbReference>
<sequence length="409" mass="45345">MDLEMDADADIDSTEFSKYVVDRMQQLELKNNLLVKQYQKVETEKQLAEDQRLKYERELRKLRSELDKLKTTPQLIGTLVNVLDEGRLIVRSSTGPEFIVGSSQFIKDGELKPGVQVALNKEHLSVVAVIPGSEDPLVQAMEVIESPDIDYNQIGGLDKQIEVLRGAVEVALTNPEIFERIGVDPPKGVLLFGPPGTGKTLLAKAVATRTDATFIRVVGSELVQKYIGEGARMVRDVFEMARKKAPAIIFIDELDSIGAIRLDDASSGGREVQRTLMQLLSEMDGFNSRGDVCILAATNRWDILDPALIRAGRFDRLVYVPMPDREACVRILLIHTEKMRLSDDVDFDRIAALADGANGAALRAIAMEAGMCAVREDADAVHQKDFEDAIKHIMNPEGMVDRYSEGMFA</sequence>
<dbReference type="EMBL" id="PQXF01000012">
    <property type="protein sequence ID" value="PXF60740.1"/>
    <property type="molecule type" value="Genomic_DNA"/>
</dbReference>
<protein>
    <submittedName>
        <fullName evidence="1">Proteasome-activating nucleotidase</fullName>
    </submittedName>
</protein>
<proteinExistence type="predicted"/>
<organism evidence="1 2">
    <name type="scientific">Candidatus Methanogaster sp</name>
    <dbReference type="NCBI Taxonomy" id="3386292"/>
    <lineage>
        <taxon>Archaea</taxon>
        <taxon>Methanobacteriati</taxon>
        <taxon>Methanobacteriota</taxon>
        <taxon>Stenosarchaea group</taxon>
        <taxon>Methanomicrobia</taxon>
        <taxon>Methanosarcinales</taxon>
        <taxon>ANME-2 cluster</taxon>
        <taxon>Candidatus Methanogasteraceae</taxon>
        <taxon>Candidatus Methanogaster</taxon>
    </lineage>
</organism>